<feature type="region of interest" description="Disordered" evidence="4">
    <location>
        <begin position="493"/>
        <end position="530"/>
    </location>
</feature>
<dbReference type="Pfam" id="PF12937">
    <property type="entry name" value="F-box-like"/>
    <property type="match status" value="1"/>
</dbReference>
<feature type="region of interest" description="Disordered" evidence="4">
    <location>
        <begin position="564"/>
        <end position="584"/>
    </location>
</feature>
<dbReference type="STRING" id="45070.Lnau_2491"/>
<comment type="caution">
    <text evidence="6">The sequence shown here is derived from an EMBL/GenBank/DDBJ whole genome shotgun (WGS) entry which is preliminary data.</text>
</comment>
<evidence type="ECO:0000259" key="5">
    <source>
        <dbReference type="Pfam" id="PF12937"/>
    </source>
</evidence>
<dbReference type="OrthoDB" id="5657194at2"/>
<dbReference type="SUPFAM" id="SSF81383">
    <property type="entry name" value="F-box domain"/>
    <property type="match status" value="1"/>
</dbReference>
<dbReference type="RefSeq" id="WP_058505487.1">
    <property type="nucleotide sequence ID" value="NZ_CAAAIF010000004.1"/>
</dbReference>
<evidence type="ECO:0000256" key="3">
    <source>
        <dbReference type="PROSITE-ProRule" id="PRU00023"/>
    </source>
</evidence>
<evidence type="ECO:0000256" key="2">
    <source>
        <dbReference type="ARBA" id="ARBA00023043"/>
    </source>
</evidence>
<sequence length="584" mass="65966">MQDKNFLTYKTVSSKSSESIELASELWLHIFSFLDPKSLLSGVQLTNKLFYQLANDPWVSWKNLFQRFFLHELPDPVPPRFDWQTAFKTLFLAHYGSFSPRQQKYIFLIATGAIEAIRAAKIPLHDLQADQFILIKTAAQFKQQAILDLFYAEAVDQIHSDKDHLYWATLCNQHATVDLLLGEQPDLINEAIFAENKTVTLLAALVGHLELMKKLITVENNALLDRGFEELYHYIVRSGQHYMVDGFNLFIKEHAEISTALLGEMDLQGELSSRITTAAINLPTTISLAASYGAAAIFKVEINSLHQRCIQLRERLESESLPSSSLANTDQDKTELPQLAIETESKTNPSLSESYEEAKSVFAWAIRTALMAASEQGHVNIVKYVLENHFFAIDQPLISQQTLLYRAAERNHLKLVKFLLENQADPELTLTMLLYSIIGLENIDYSATLALLVEAMEKKNKFSESLLAETNLNQAMPDRLSQECQPEAKNRLIAKRKRPAQEGKQASDPKRKWPRLEPSTAGFSLFTNPNGDIATTTIDSNVEKQQMQTTDVLVPRSPTHFFALPQSTALKSKTEDTKNTDFAP</sequence>
<dbReference type="PANTHER" id="PTHR24198:SF165">
    <property type="entry name" value="ANKYRIN REPEAT-CONTAINING PROTEIN-RELATED"/>
    <property type="match status" value="1"/>
</dbReference>
<dbReference type="Pfam" id="PF12796">
    <property type="entry name" value="Ank_2"/>
    <property type="match status" value="1"/>
</dbReference>
<gene>
    <name evidence="6" type="ORF">Lnau_2491</name>
</gene>
<keyword evidence="2 3" id="KW-0040">ANK repeat</keyword>
<dbReference type="SMART" id="SM00248">
    <property type="entry name" value="ANK"/>
    <property type="match status" value="4"/>
</dbReference>
<evidence type="ECO:0000256" key="4">
    <source>
        <dbReference type="SAM" id="MobiDB-lite"/>
    </source>
</evidence>
<keyword evidence="1" id="KW-0677">Repeat</keyword>
<name>A0A0W0WKI6_9GAMM</name>
<evidence type="ECO:0000313" key="6">
    <source>
        <dbReference type="EMBL" id="KTD32843.1"/>
    </source>
</evidence>
<dbReference type="PANTHER" id="PTHR24198">
    <property type="entry name" value="ANKYRIN REPEAT AND PROTEIN KINASE DOMAIN-CONTAINING PROTEIN"/>
    <property type="match status" value="1"/>
</dbReference>
<dbReference type="InterPro" id="IPR036770">
    <property type="entry name" value="Ankyrin_rpt-contain_sf"/>
</dbReference>
<reference evidence="6 7" key="1">
    <citation type="submission" date="2015-11" db="EMBL/GenBank/DDBJ databases">
        <title>Genomic analysis of 38 Legionella species identifies large and diverse effector repertoires.</title>
        <authorList>
            <person name="Burstein D."/>
            <person name="Amaro F."/>
            <person name="Zusman T."/>
            <person name="Lifshitz Z."/>
            <person name="Cohen O."/>
            <person name="Gilbert J.A."/>
            <person name="Pupko T."/>
            <person name="Shuman H.A."/>
            <person name="Segal G."/>
        </authorList>
    </citation>
    <scope>NUCLEOTIDE SEQUENCE [LARGE SCALE GENOMIC DNA]</scope>
    <source>
        <strain evidence="6 7">ATCC 49506</strain>
    </source>
</reference>
<dbReference type="InterPro" id="IPR002110">
    <property type="entry name" value="Ankyrin_rpt"/>
</dbReference>
<dbReference type="Gene3D" id="1.20.1280.50">
    <property type="match status" value="1"/>
</dbReference>
<dbReference type="EMBL" id="LNYO01000024">
    <property type="protein sequence ID" value="KTD32843.1"/>
    <property type="molecule type" value="Genomic_DNA"/>
</dbReference>
<feature type="compositionally biased region" description="Polar residues" evidence="4">
    <location>
        <begin position="521"/>
        <end position="530"/>
    </location>
</feature>
<dbReference type="InterPro" id="IPR036047">
    <property type="entry name" value="F-box-like_dom_sf"/>
</dbReference>
<dbReference type="PROSITE" id="PS50088">
    <property type="entry name" value="ANK_REPEAT"/>
    <property type="match status" value="1"/>
</dbReference>
<organism evidence="6 7">
    <name type="scientific">Legionella nautarum</name>
    <dbReference type="NCBI Taxonomy" id="45070"/>
    <lineage>
        <taxon>Bacteria</taxon>
        <taxon>Pseudomonadati</taxon>
        <taxon>Pseudomonadota</taxon>
        <taxon>Gammaproteobacteria</taxon>
        <taxon>Legionellales</taxon>
        <taxon>Legionellaceae</taxon>
        <taxon>Legionella</taxon>
    </lineage>
</organism>
<feature type="region of interest" description="Disordered" evidence="4">
    <location>
        <begin position="321"/>
        <end position="352"/>
    </location>
</feature>
<keyword evidence="7" id="KW-1185">Reference proteome</keyword>
<dbReference type="InterPro" id="IPR001810">
    <property type="entry name" value="F-box_dom"/>
</dbReference>
<dbReference type="PATRIC" id="fig|45070.6.peg.2628"/>
<dbReference type="AlphaFoldDB" id="A0A0W0WKI6"/>
<dbReference type="Proteomes" id="UP000054725">
    <property type="component" value="Unassembled WGS sequence"/>
</dbReference>
<proteinExistence type="predicted"/>
<evidence type="ECO:0000313" key="7">
    <source>
        <dbReference type="Proteomes" id="UP000054725"/>
    </source>
</evidence>
<dbReference type="SUPFAM" id="SSF48403">
    <property type="entry name" value="Ankyrin repeat"/>
    <property type="match status" value="1"/>
</dbReference>
<accession>A0A0W0WKI6</accession>
<feature type="domain" description="F-box" evidence="5">
    <location>
        <begin position="25"/>
        <end position="67"/>
    </location>
</feature>
<protein>
    <submittedName>
        <fullName evidence="6">Ankyrin repeats (3 copies)</fullName>
    </submittedName>
</protein>
<dbReference type="Gene3D" id="1.25.40.20">
    <property type="entry name" value="Ankyrin repeat-containing domain"/>
    <property type="match status" value="1"/>
</dbReference>
<feature type="repeat" description="ANK" evidence="3">
    <location>
        <begin position="399"/>
        <end position="431"/>
    </location>
</feature>
<feature type="compositionally biased region" description="Basic and acidic residues" evidence="4">
    <location>
        <begin position="572"/>
        <end position="584"/>
    </location>
</feature>
<evidence type="ECO:0000256" key="1">
    <source>
        <dbReference type="ARBA" id="ARBA00022737"/>
    </source>
</evidence>
<feature type="compositionally biased region" description="Basic and acidic residues" evidence="4">
    <location>
        <begin position="499"/>
        <end position="515"/>
    </location>
</feature>